<feature type="region of interest" description="Disordered" evidence="5">
    <location>
        <begin position="521"/>
        <end position="540"/>
    </location>
</feature>
<gene>
    <name evidence="9" type="ORF">HCEG_03181</name>
</gene>
<dbReference type="Gene3D" id="1.10.8.60">
    <property type="match status" value="1"/>
</dbReference>
<dbReference type="InterPro" id="IPR027417">
    <property type="entry name" value="P-loop_NTPase"/>
</dbReference>
<keyword evidence="4" id="KW-0131">Cell cycle</keyword>
<evidence type="ECO:0000259" key="8">
    <source>
        <dbReference type="Pfam" id="PF22606"/>
    </source>
</evidence>
<dbReference type="SUPFAM" id="SSF52540">
    <property type="entry name" value="P-loop containing nucleoside triphosphate hydrolases"/>
    <property type="match status" value="1"/>
</dbReference>
<organism evidence="10">
    <name type="scientific">Ajellomyces capsulatus (strain H88)</name>
    <name type="common">Darling's disease fungus</name>
    <name type="synonym">Histoplasma capsulatum</name>
    <dbReference type="NCBI Taxonomy" id="544711"/>
    <lineage>
        <taxon>Eukaryota</taxon>
        <taxon>Fungi</taxon>
        <taxon>Dikarya</taxon>
        <taxon>Ascomycota</taxon>
        <taxon>Pezizomycotina</taxon>
        <taxon>Eurotiomycetes</taxon>
        <taxon>Eurotiomycetidae</taxon>
        <taxon>Onygenales</taxon>
        <taxon>Ajellomycetaceae</taxon>
        <taxon>Histoplasma</taxon>
    </lineage>
</organism>
<dbReference type="AlphaFoldDB" id="F0UC20"/>
<accession>F0UC20</accession>
<evidence type="ECO:0000313" key="10">
    <source>
        <dbReference type="Proteomes" id="UP000008142"/>
    </source>
</evidence>
<evidence type="ECO:0000256" key="3">
    <source>
        <dbReference type="ARBA" id="ARBA00022705"/>
    </source>
</evidence>
<dbReference type="Pfam" id="PF09079">
    <property type="entry name" value="WHD_Cdc6"/>
    <property type="match status" value="1"/>
</dbReference>
<reference evidence="10" key="1">
    <citation type="submission" date="2008-07" db="EMBL/GenBank/DDBJ databases">
        <title>Annotation of Ajellomyces capsulatus strain H88.</title>
        <authorList>
            <person name="Champion M."/>
            <person name="Cuomo C."/>
            <person name="Ma L.-J."/>
            <person name="Henn M.R."/>
            <person name="Sil A."/>
            <person name="Goldman B."/>
            <person name="Young S.K."/>
            <person name="Kodira C.D."/>
            <person name="Zeng Q."/>
            <person name="Koehrsen M."/>
            <person name="Alvarado L."/>
            <person name="Berlin A."/>
            <person name="Borenstein D."/>
            <person name="Chen Z."/>
            <person name="Engels R."/>
            <person name="Freedman E."/>
            <person name="Gellesch M."/>
            <person name="Goldberg J."/>
            <person name="Griggs A."/>
            <person name="Gujja S."/>
            <person name="Heiman D."/>
            <person name="Hepburn T."/>
            <person name="Howarth C."/>
            <person name="Jen D."/>
            <person name="Larson L."/>
            <person name="Lewis B."/>
            <person name="Mehta T."/>
            <person name="Park D."/>
            <person name="Pearson M."/>
            <person name="Roberts A."/>
            <person name="Saif S."/>
            <person name="Shea T."/>
            <person name="Shenoy N."/>
            <person name="Sisk P."/>
            <person name="Stolte C."/>
            <person name="Sykes S."/>
            <person name="Walk T."/>
            <person name="White J."/>
            <person name="Yandava C."/>
            <person name="Klein B."/>
            <person name="McEwen J.G."/>
            <person name="Puccia R."/>
            <person name="Goldman G.H."/>
            <person name="Felipe M.S."/>
            <person name="Nino-Vega G."/>
            <person name="San-Blas G."/>
            <person name="Taylor J."/>
            <person name="Mendoza L."/>
            <person name="Galagan J."/>
            <person name="Nusbaum C."/>
            <person name="Birren B."/>
        </authorList>
    </citation>
    <scope>NUCLEOTIDE SEQUENCE [LARGE SCALE GENOMIC DNA]</scope>
    <source>
        <strain evidence="10">H88</strain>
    </source>
</reference>
<dbReference type="Proteomes" id="UP000008142">
    <property type="component" value="Unassembled WGS sequence"/>
</dbReference>
<dbReference type="PANTHER" id="PTHR10763:SF26">
    <property type="entry name" value="CELL DIVISION CONTROL PROTEIN 6 HOMOLOG"/>
    <property type="match status" value="1"/>
</dbReference>
<sequence>MLQVTSEQIKEYHCRGVIGVKELYFFIHSTPAFYVLKKDKCPSSIKRCKHISNNPEARVAVASRVVGATRVPSRVRPCAHAPGCLTRPPPACVDEVPFCPEVPGSNCRDTSPVALAPAASTTSTPRPRRLPLNQRAFFLAAMASSVLGKRLRHDENTRPLEFTTPKTPSRYRDVLSVNNTKSDSQAVPVTPRHRVQVSCLGKPLTPRTPRMIASPATAQTVYTPVRQLFARSAAPGRLVGRESERQELTSFIHNVVQSRRGGCMYVSGPPGTGKSAMVDEVCQDLMMRVDMEKEYVKIARINCASMTSSKDIYAKLADELCEDLQLFRKSRTELLADMFVQKKRTSSSSSTTISPTLYLVALDEIDHLLTTDVETLYTLFEWSLQPHSRLVLIGIANALDLTDRFLPRLKSKNMKPRLLPFLPYTASQIADIISTRLRSLLPGSNTAASATTVPEDFTPFLQPAAIQLCARKVASQTGDLRKAFDIVRRTIDLIEQETRQKQNSSSCRSPTKAPLVENANLASPLISPRDTPSSSLPSTARATATGYTAATAPRATVAHVARVTASTFGHGTVQRLQGLNLQQKAALCVLIVLGRRKTDFDNGDRKRGMHNGTLDTPSSSKSPWSTTSSMAAGAAGAAAAAAAPTVNELFVTYSALCRRDKILQPLAATEFRDVVGSLETLGLVGEVQAQGRGRASTSTTSRVGGRSMGTSTPSKPKTPTRRAGAGPGADERKLVCFVGEGEVEKLICGEGEAILRGLFRAEA</sequence>
<dbReference type="Gene3D" id="3.40.50.300">
    <property type="entry name" value="P-loop containing nucleotide triphosphate hydrolases"/>
    <property type="match status" value="1"/>
</dbReference>
<evidence type="ECO:0000256" key="5">
    <source>
        <dbReference type="SAM" id="MobiDB-lite"/>
    </source>
</evidence>
<dbReference type="PANTHER" id="PTHR10763">
    <property type="entry name" value="CELL DIVISION CONTROL PROTEIN 6-RELATED"/>
    <property type="match status" value="1"/>
</dbReference>
<dbReference type="CDD" id="cd00009">
    <property type="entry name" value="AAA"/>
    <property type="match status" value="1"/>
</dbReference>
<feature type="compositionally biased region" description="Low complexity" evidence="5">
    <location>
        <begin position="616"/>
        <end position="628"/>
    </location>
</feature>
<feature type="domain" description="Cdc6/ORC1-like ATPase lid" evidence="8">
    <location>
        <begin position="424"/>
        <end position="497"/>
    </location>
</feature>
<keyword evidence="2 9" id="KW-0132">Cell division</keyword>
<dbReference type="OrthoDB" id="1926878at2759"/>
<dbReference type="Pfam" id="PF13191">
    <property type="entry name" value="AAA_16"/>
    <property type="match status" value="1"/>
</dbReference>
<dbReference type="Pfam" id="PF22606">
    <property type="entry name" value="Cdc6-ORC-like_ATPase_lid"/>
    <property type="match status" value="1"/>
</dbReference>
<dbReference type="InterPro" id="IPR050311">
    <property type="entry name" value="ORC1/CDC6"/>
</dbReference>
<evidence type="ECO:0000259" key="7">
    <source>
        <dbReference type="Pfam" id="PF13191"/>
    </source>
</evidence>
<dbReference type="HOGENOM" id="CLU_012774_2_0_1"/>
<evidence type="ECO:0000256" key="1">
    <source>
        <dbReference type="ARBA" id="ARBA00006184"/>
    </source>
</evidence>
<dbReference type="InterPro" id="IPR015163">
    <property type="entry name" value="Cdc6_C"/>
</dbReference>
<evidence type="ECO:0000256" key="4">
    <source>
        <dbReference type="ARBA" id="ARBA00023306"/>
    </source>
</evidence>
<evidence type="ECO:0000313" key="9">
    <source>
        <dbReference type="EMBL" id="EGC43966.1"/>
    </source>
</evidence>
<dbReference type="VEuPathDB" id="FungiDB:I7I53_10707"/>
<dbReference type="FunFam" id="3.40.50.300:FF:000547">
    <property type="entry name" value="Cell division control protein"/>
    <property type="match status" value="1"/>
</dbReference>
<dbReference type="OMA" id="TKLCKQD"/>
<dbReference type="GO" id="GO:0003688">
    <property type="term" value="F:DNA replication origin binding"/>
    <property type="evidence" value="ECO:0007669"/>
    <property type="project" value="TreeGrafter"/>
</dbReference>
<keyword evidence="3" id="KW-0235">DNA replication</keyword>
<dbReference type="GO" id="GO:0006270">
    <property type="term" value="P:DNA replication initiation"/>
    <property type="evidence" value="ECO:0007669"/>
    <property type="project" value="TreeGrafter"/>
</dbReference>
<dbReference type="STRING" id="544711.F0UC20"/>
<comment type="similarity">
    <text evidence="1">Belongs to the CDC6/cdc18 family.</text>
</comment>
<evidence type="ECO:0000259" key="6">
    <source>
        <dbReference type="Pfam" id="PF09079"/>
    </source>
</evidence>
<evidence type="ECO:0000256" key="2">
    <source>
        <dbReference type="ARBA" id="ARBA00022618"/>
    </source>
</evidence>
<dbReference type="EMBL" id="DS990637">
    <property type="protein sequence ID" value="EGC43966.1"/>
    <property type="molecule type" value="Genomic_DNA"/>
</dbReference>
<dbReference type="GO" id="GO:0033314">
    <property type="term" value="P:mitotic DNA replication checkpoint signaling"/>
    <property type="evidence" value="ECO:0007669"/>
    <property type="project" value="TreeGrafter"/>
</dbReference>
<feature type="domain" description="Orc1-like AAA ATPase" evidence="7">
    <location>
        <begin position="237"/>
        <end position="381"/>
    </location>
</feature>
<dbReference type="InterPro" id="IPR054425">
    <property type="entry name" value="Cdc6_ORC1-like_ATPase_lid"/>
</dbReference>
<dbReference type="GO" id="GO:0005634">
    <property type="term" value="C:nucleus"/>
    <property type="evidence" value="ECO:0007669"/>
    <property type="project" value="TreeGrafter"/>
</dbReference>
<dbReference type="InterPro" id="IPR041664">
    <property type="entry name" value="AAA_16"/>
</dbReference>
<feature type="domain" description="Cdc6 C-terminal" evidence="6">
    <location>
        <begin position="645"/>
        <end position="695"/>
    </location>
</feature>
<proteinExistence type="inferred from homology"/>
<feature type="region of interest" description="Disordered" evidence="5">
    <location>
        <begin position="689"/>
        <end position="728"/>
    </location>
</feature>
<feature type="compositionally biased region" description="Low complexity" evidence="5">
    <location>
        <begin position="691"/>
        <end position="717"/>
    </location>
</feature>
<dbReference type="GO" id="GO:0051301">
    <property type="term" value="P:cell division"/>
    <property type="evidence" value="ECO:0007669"/>
    <property type="project" value="UniProtKB-KW"/>
</dbReference>
<feature type="region of interest" description="Disordered" evidence="5">
    <location>
        <begin position="602"/>
        <end position="628"/>
    </location>
</feature>
<name>F0UC20_AJEC8</name>
<protein>
    <submittedName>
        <fullName evidence="9">Cell division cycle protein</fullName>
    </submittedName>
</protein>